<gene>
    <name evidence="2" type="ORF">DM194_14370</name>
</gene>
<keyword evidence="2" id="KW-0614">Plasmid</keyword>
<reference evidence="2 3" key="1">
    <citation type="submission" date="2018-06" db="EMBL/GenBank/DDBJ databases">
        <title>Complete genome sequencing of Azospirillum sp. M2T2B2.</title>
        <authorList>
            <person name="Heo J."/>
            <person name="Kim S.-J."/>
            <person name="Kwon S.-W."/>
            <person name="Anandham R."/>
        </authorList>
    </citation>
    <scope>NUCLEOTIDE SEQUENCE [LARGE SCALE GENOMIC DNA]</scope>
    <source>
        <strain evidence="2 3">M2T2B2</strain>
        <plasmid evidence="2 3">unnamed1</plasmid>
    </source>
</reference>
<dbReference type="Proteomes" id="UP000249605">
    <property type="component" value="Plasmid unnamed1"/>
</dbReference>
<evidence type="ECO:0000313" key="2">
    <source>
        <dbReference type="EMBL" id="AWU95933.1"/>
    </source>
</evidence>
<evidence type="ECO:0000256" key="1">
    <source>
        <dbReference type="SAM" id="MobiDB-lite"/>
    </source>
</evidence>
<proteinExistence type="predicted"/>
<accession>A0A2U9SAN7</accession>
<evidence type="ECO:0008006" key="4">
    <source>
        <dbReference type="Google" id="ProtNLM"/>
    </source>
</evidence>
<dbReference type="OrthoDB" id="495830at2"/>
<keyword evidence="3" id="KW-1185">Reference proteome</keyword>
<dbReference type="AlphaFoldDB" id="A0A2U9SAN7"/>
<name>A0A2U9SAN7_9PROT</name>
<dbReference type="KEGG" id="azm:DM194_14370"/>
<sequence length="307" mass="32988">MEPGGAALPRRLQDAGNPRHRARRRLQGDQRQMAGAAGRHRVGQLRADRHPVADAARQPGQPHRLFLPAVPGQHHHGNLHPGHGAAEQLHLHRLPQQCRRHRGSPFGLHLHPVAGREEDLPRRPRALITSPLIDTGATFMTATTPASDAVSDMDNFVALSVILTGVAQSVIAPSFDTYNLKDQVYAAAKADDADALAALLAQYATLAAQSAKPGDVIAAVMQPKEASTARMARSIILAWYSGAWYATADLYGTNPPPTPRVLSADTYTQGLMWKVAQAHAMGSADYPFGYWNTQPPALAQFTGTASA</sequence>
<organism evidence="2 3">
    <name type="scientific">Azospirillum ramasamyi</name>
    <dbReference type="NCBI Taxonomy" id="682998"/>
    <lineage>
        <taxon>Bacteria</taxon>
        <taxon>Pseudomonadati</taxon>
        <taxon>Pseudomonadota</taxon>
        <taxon>Alphaproteobacteria</taxon>
        <taxon>Rhodospirillales</taxon>
        <taxon>Azospirillaceae</taxon>
        <taxon>Azospirillum</taxon>
    </lineage>
</organism>
<dbReference type="EMBL" id="CP029830">
    <property type="protein sequence ID" value="AWU95933.1"/>
    <property type="molecule type" value="Genomic_DNA"/>
</dbReference>
<feature type="region of interest" description="Disordered" evidence="1">
    <location>
        <begin position="1"/>
        <end position="42"/>
    </location>
</feature>
<geneLocation type="plasmid" evidence="2 3">
    <name>unnamed1</name>
</geneLocation>
<evidence type="ECO:0000313" key="3">
    <source>
        <dbReference type="Proteomes" id="UP000249605"/>
    </source>
</evidence>
<protein>
    <recommendedName>
        <fullName evidence="4">Sorbitol dehydrogenase</fullName>
    </recommendedName>
</protein>